<accession>A0ABX8GJM7</accession>
<evidence type="ECO:0000313" key="3">
    <source>
        <dbReference type="Proteomes" id="UP000679335"/>
    </source>
</evidence>
<feature type="compositionally biased region" description="Basic and acidic residues" evidence="1">
    <location>
        <begin position="1"/>
        <end position="18"/>
    </location>
</feature>
<feature type="region of interest" description="Disordered" evidence="1">
    <location>
        <begin position="131"/>
        <end position="171"/>
    </location>
</feature>
<reference evidence="2 3" key="1">
    <citation type="submission" date="2021-05" db="EMBL/GenBank/DDBJ databases">
        <title>Novel species in genus Cellulomonas.</title>
        <authorList>
            <person name="Zhang G."/>
        </authorList>
    </citation>
    <scope>NUCLEOTIDE SEQUENCE [LARGE SCALE GENOMIC DNA]</scope>
    <source>
        <strain evidence="3">zg-ZUI157</strain>
    </source>
</reference>
<feature type="compositionally biased region" description="Basic and acidic residues" evidence="1">
    <location>
        <begin position="131"/>
        <end position="149"/>
    </location>
</feature>
<protein>
    <submittedName>
        <fullName evidence="2">Uncharacterized protein</fullName>
    </submittedName>
</protein>
<dbReference type="Proteomes" id="UP000679335">
    <property type="component" value="Chromosome"/>
</dbReference>
<organism evidence="2 3">
    <name type="scientific">Cellulomonas dongxiuzhuiae</name>
    <dbReference type="NCBI Taxonomy" id="2819979"/>
    <lineage>
        <taxon>Bacteria</taxon>
        <taxon>Bacillati</taxon>
        <taxon>Actinomycetota</taxon>
        <taxon>Actinomycetes</taxon>
        <taxon>Micrococcales</taxon>
        <taxon>Cellulomonadaceae</taxon>
        <taxon>Cellulomonas</taxon>
    </lineage>
</organism>
<dbReference type="EMBL" id="CP076023">
    <property type="protein sequence ID" value="QWC16215.1"/>
    <property type="molecule type" value="Genomic_DNA"/>
</dbReference>
<proteinExistence type="predicted"/>
<feature type="region of interest" description="Disordered" evidence="1">
    <location>
        <begin position="1"/>
        <end position="22"/>
    </location>
</feature>
<dbReference type="RefSeq" id="WP_208196779.1">
    <property type="nucleotide sequence ID" value="NZ_CP076023.1"/>
</dbReference>
<keyword evidence="3" id="KW-1185">Reference proteome</keyword>
<sequence>MDDTAGRSRDDGPDDRHVPPAGVDDATVAAVGAVTAAFEVVEHARGMLYAFHRLVGRADLELQEALDDLEAAGHGELADRVRADVVGRNVISGRWTFQVVEDFDDGYHRAFADAERRVRDELTAGRRHVYEAQLKERERTHGRRGHEALPVDVPPPDGGTRADAGRVPPAG</sequence>
<evidence type="ECO:0000256" key="1">
    <source>
        <dbReference type="SAM" id="MobiDB-lite"/>
    </source>
</evidence>
<gene>
    <name evidence="2" type="ORF">KKR89_00590</name>
</gene>
<evidence type="ECO:0000313" key="2">
    <source>
        <dbReference type="EMBL" id="QWC16215.1"/>
    </source>
</evidence>
<name>A0ABX8GJM7_9CELL</name>